<accession>A0A9W9CKA9</accession>
<dbReference type="OrthoDB" id="74360at2759"/>
<evidence type="ECO:0000313" key="2">
    <source>
        <dbReference type="EMBL" id="KAJ4368115.1"/>
    </source>
</evidence>
<dbReference type="EMBL" id="JAPEUY010000011">
    <property type="protein sequence ID" value="KAJ4368115.1"/>
    <property type="molecule type" value="Genomic_DNA"/>
</dbReference>
<dbReference type="SUPFAM" id="SSF51905">
    <property type="entry name" value="FAD/NAD(P)-binding domain"/>
    <property type="match status" value="2"/>
</dbReference>
<dbReference type="InterPro" id="IPR036188">
    <property type="entry name" value="FAD/NAD-bd_sf"/>
</dbReference>
<dbReference type="PANTHER" id="PTHR42877:SF5">
    <property type="entry name" value="L-ORNITHINE N(5)-MONOOXYGENASE-RELATED"/>
    <property type="match status" value="1"/>
</dbReference>
<sequence length="568" mass="64010">MTSPYAKELNAIIVGAGPAGIAMAYRLKHELGFEDFTIYDKLDGVGGTWRTNTYPGCGCDLKSVLYSFSFNPNPNWSRELCQQPEILQCKYFPTLPMYVPQADEETDMEDTVDKFDIRKHVHPSVECKGAVWHNERSKWEVKLKDMQTGIEYSRFATVFVSAVGAISYPRDVKFPGMERFKGPMFHTARWDHSVNYKGKRVAVIGNGCSAAQVVPAIAPDVAYVKQYARSGQWYHERPNHEYTSLEKYAFRWLPLWQKLLRLSIFLEADEETNAYFPTPAGVKSRAKKEAESTKYILSVAPDKYHKALIPRFPLGCKRRIFDPGYLESLNRENVSLIPEGIQEITETGIVSTSGLSDDYDIIVLATGFQVSQFLTPMAIAGANGKALHDQWAECRGAQAYLGTHVHNYPNLAILFGPNTFPANNSALFACETQVDYAIKSLFTPLVDRRASIIEVKQSYEDRTTNAVHQGLQATVFSGDCSNWYMGDFGRNAASWPGLARSFWWATYFPDWKAFNMSGGSRFWRLYALQRWFKTLSTTSWLLLLAGGAAAAGRTSLLSPLVERIRSSF</sequence>
<gene>
    <name evidence="2" type="ORF">N0V83_006470</name>
</gene>
<dbReference type="Proteomes" id="UP001140560">
    <property type="component" value="Unassembled WGS sequence"/>
</dbReference>
<dbReference type="Gene3D" id="3.50.50.60">
    <property type="entry name" value="FAD/NAD(P)-binding domain"/>
    <property type="match status" value="3"/>
</dbReference>
<proteinExistence type="inferred from homology"/>
<comment type="similarity">
    <text evidence="1">Belongs to the FAD-binding monooxygenase family.</text>
</comment>
<dbReference type="PANTHER" id="PTHR42877">
    <property type="entry name" value="L-ORNITHINE N(5)-MONOOXYGENASE-RELATED"/>
    <property type="match status" value="1"/>
</dbReference>
<name>A0A9W9CKA9_9PLEO</name>
<reference evidence="2" key="1">
    <citation type="submission" date="2022-10" db="EMBL/GenBank/DDBJ databases">
        <title>Tapping the CABI collections for fungal endophytes: first genome assemblies for Collariella, Neodidymelliopsis, Ascochyta clinopodiicola, Didymella pomorum, Didymosphaeria variabile, Neocosmospora piperis and Neocucurbitaria cava.</title>
        <authorList>
            <person name="Hill R."/>
        </authorList>
    </citation>
    <scope>NUCLEOTIDE SEQUENCE</scope>
    <source>
        <strain evidence="2">IMI 356814</strain>
    </source>
</reference>
<protein>
    <recommendedName>
        <fullName evidence="4">Monooxygenase</fullName>
    </recommendedName>
</protein>
<keyword evidence="3" id="KW-1185">Reference proteome</keyword>
<evidence type="ECO:0000256" key="1">
    <source>
        <dbReference type="ARBA" id="ARBA00010139"/>
    </source>
</evidence>
<evidence type="ECO:0008006" key="4">
    <source>
        <dbReference type="Google" id="ProtNLM"/>
    </source>
</evidence>
<comment type="caution">
    <text evidence="2">The sequence shown here is derived from an EMBL/GenBank/DDBJ whole genome shotgun (WGS) entry which is preliminary data.</text>
</comment>
<evidence type="ECO:0000313" key="3">
    <source>
        <dbReference type="Proteomes" id="UP001140560"/>
    </source>
</evidence>
<dbReference type="InterPro" id="IPR051209">
    <property type="entry name" value="FAD-bind_Monooxygenase_sf"/>
</dbReference>
<dbReference type="AlphaFoldDB" id="A0A9W9CKA9"/>
<dbReference type="Pfam" id="PF13450">
    <property type="entry name" value="NAD_binding_8"/>
    <property type="match status" value="1"/>
</dbReference>
<organism evidence="2 3">
    <name type="scientific">Neocucurbitaria cava</name>
    <dbReference type="NCBI Taxonomy" id="798079"/>
    <lineage>
        <taxon>Eukaryota</taxon>
        <taxon>Fungi</taxon>
        <taxon>Dikarya</taxon>
        <taxon>Ascomycota</taxon>
        <taxon>Pezizomycotina</taxon>
        <taxon>Dothideomycetes</taxon>
        <taxon>Pleosporomycetidae</taxon>
        <taxon>Pleosporales</taxon>
        <taxon>Pleosporineae</taxon>
        <taxon>Cucurbitariaceae</taxon>
        <taxon>Neocucurbitaria</taxon>
    </lineage>
</organism>